<dbReference type="GO" id="GO:0003735">
    <property type="term" value="F:structural constituent of ribosome"/>
    <property type="evidence" value="ECO:0007669"/>
    <property type="project" value="InterPro"/>
</dbReference>
<comment type="subunit">
    <text evidence="4">Part of the 50S ribosomal subunit. Contacts protein L20.</text>
</comment>
<dbReference type="HAMAP" id="MF_01363">
    <property type="entry name" value="Ribosomal_bL21"/>
    <property type="match status" value="1"/>
</dbReference>
<dbReference type="STRING" id="1798381.A2721_00970"/>
<evidence type="ECO:0000256" key="2">
    <source>
        <dbReference type="ARBA" id="ARBA00022980"/>
    </source>
</evidence>
<accession>A0A1F6A4Q1</accession>
<dbReference type="GO" id="GO:0006412">
    <property type="term" value="P:translation"/>
    <property type="evidence" value="ECO:0007669"/>
    <property type="project" value="UniProtKB-UniRule"/>
</dbReference>
<dbReference type="InterPro" id="IPR001787">
    <property type="entry name" value="Ribosomal_bL21"/>
</dbReference>
<dbReference type="InterPro" id="IPR036164">
    <property type="entry name" value="bL21-like_sf"/>
</dbReference>
<evidence type="ECO:0000313" key="7">
    <source>
        <dbReference type="Proteomes" id="UP000177871"/>
    </source>
</evidence>
<gene>
    <name evidence="4" type="primary">rplU</name>
    <name evidence="6" type="ORF">A2721_00970</name>
</gene>
<dbReference type="GO" id="GO:1990904">
    <property type="term" value="C:ribonucleoprotein complex"/>
    <property type="evidence" value="ECO:0007669"/>
    <property type="project" value="UniProtKB-KW"/>
</dbReference>
<sequence>MKNFAVVRLAGKQHLVSEDDTLVVDGQLASANDTITLSEVLLLVRGDNCQVGTPLVGGASVQAKILSSGKGVKIDVSKFKAKSRYRRKMGFRPIKTTLKIGKIDSQ</sequence>
<dbReference type="PANTHER" id="PTHR21349:SF0">
    <property type="entry name" value="LARGE RIBOSOMAL SUBUNIT PROTEIN BL21M"/>
    <property type="match status" value="1"/>
</dbReference>
<dbReference type="Pfam" id="PF00829">
    <property type="entry name" value="Ribosomal_L21p"/>
    <property type="match status" value="1"/>
</dbReference>
<dbReference type="GO" id="GO:0005737">
    <property type="term" value="C:cytoplasm"/>
    <property type="evidence" value="ECO:0007669"/>
    <property type="project" value="UniProtKB-ARBA"/>
</dbReference>
<dbReference type="GO" id="GO:0019843">
    <property type="term" value="F:rRNA binding"/>
    <property type="evidence" value="ECO:0007669"/>
    <property type="project" value="UniProtKB-UniRule"/>
</dbReference>
<dbReference type="AlphaFoldDB" id="A0A1F6A4Q1"/>
<dbReference type="NCBIfam" id="TIGR00061">
    <property type="entry name" value="L21"/>
    <property type="match status" value="1"/>
</dbReference>
<comment type="function">
    <text evidence="4 5">This protein binds to 23S rRNA in the presence of protein L20.</text>
</comment>
<dbReference type="PANTHER" id="PTHR21349">
    <property type="entry name" value="50S RIBOSOMAL PROTEIN L21"/>
    <property type="match status" value="1"/>
</dbReference>
<dbReference type="GO" id="GO:0005840">
    <property type="term" value="C:ribosome"/>
    <property type="evidence" value="ECO:0007669"/>
    <property type="project" value="UniProtKB-KW"/>
</dbReference>
<comment type="similarity">
    <text evidence="1 4 5">Belongs to the bacterial ribosomal protein bL21 family.</text>
</comment>
<organism evidence="6 7">
    <name type="scientific">Candidatus Gottesmanbacteria bacterium RIFCSPHIGHO2_01_FULL_47_48</name>
    <dbReference type="NCBI Taxonomy" id="1798381"/>
    <lineage>
        <taxon>Bacteria</taxon>
        <taxon>Candidatus Gottesmaniibacteriota</taxon>
    </lineage>
</organism>
<dbReference type="SUPFAM" id="SSF141091">
    <property type="entry name" value="L21p-like"/>
    <property type="match status" value="1"/>
</dbReference>
<keyword evidence="2 4" id="KW-0689">Ribosomal protein</keyword>
<dbReference type="InterPro" id="IPR028909">
    <property type="entry name" value="bL21-like"/>
</dbReference>
<evidence type="ECO:0000256" key="4">
    <source>
        <dbReference type="HAMAP-Rule" id="MF_01363"/>
    </source>
</evidence>
<evidence type="ECO:0000256" key="1">
    <source>
        <dbReference type="ARBA" id="ARBA00008563"/>
    </source>
</evidence>
<keyword evidence="4 5" id="KW-0699">rRNA-binding</keyword>
<reference evidence="6 7" key="1">
    <citation type="journal article" date="2016" name="Nat. Commun.">
        <title>Thousands of microbial genomes shed light on interconnected biogeochemical processes in an aquifer system.</title>
        <authorList>
            <person name="Anantharaman K."/>
            <person name="Brown C.T."/>
            <person name="Hug L.A."/>
            <person name="Sharon I."/>
            <person name="Castelle C.J."/>
            <person name="Probst A.J."/>
            <person name="Thomas B.C."/>
            <person name="Singh A."/>
            <person name="Wilkins M.J."/>
            <person name="Karaoz U."/>
            <person name="Brodie E.L."/>
            <person name="Williams K.H."/>
            <person name="Hubbard S.S."/>
            <person name="Banfield J.F."/>
        </authorList>
    </citation>
    <scope>NUCLEOTIDE SEQUENCE [LARGE SCALE GENOMIC DNA]</scope>
</reference>
<keyword evidence="4 5" id="KW-0694">RNA-binding</keyword>
<comment type="caution">
    <text evidence="6">The sequence shown here is derived from an EMBL/GenBank/DDBJ whole genome shotgun (WGS) entry which is preliminary data.</text>
</comment>
<dbReference type="Proteomes" id="UP000177871">
    <property type="component" value="Unassembled WGS sequence"/>
</dbReference>
<evidence type="ECO:0000313" key="6">
    <source>
        <dbReference type="EMBL" id="OGG19710.1"/>
    </source>
</evidence>
<dbReference type="EMBL" id="MFJK01000004">
    <property type="protein sequence ID" value="OGG19710.1"/>
    <property type="molecule type" value="Genomic_DNA"/>
</dbReference>
<protein>
    <recommendedName>
        <fullName evidence="4">Large ribosomal subunit protein bL21</fullName>
    </recommendedName>
</protein>
<name>A0A1F6A4Q1_9BACT</name>
<evidence type="ECO:0000256" key="5">
    <source>
        <dbReference type="RuleBase" id="RU000562"/>
    </source>
</evidence>
<proteinExistence type="inferred from homology"/>
<keyword evidence="3 4" id="KW-0687">Ribonucleoprotein</keyword>
<evidence type="ECO:0000256" key="3">
    <source>
        <dbReference type="ARBA" id="ARBA00023274"/>
    </source>
</evidence>